<organism evidence="2 3">
    <name type="scientific">Curvibacter cyanobacteriorum</name>
    <dbReference type="NCBI Taxonomy" id="3026422"/>
    <lineage>
        <taxon>Bacteria</taxon>
        <taxon>Pseudomonadati</taxon>
        <taxon>Pseudomonadota</taxon>
        <taxon>Betaproteobacteria</taxon>
        <taxon>Burkholderiales</taxon>
        <taxon>Comamonadaceae</taxon>
        <taxon>Curvibacter</taxon>
    </lineage>
</organism>
<protein>
    <submittedName>
        <fullName evidence="2">RidA family protein</fullName>
    </submittedName>
</protein>
<name>A0ABT5MU72_9BURK</name>
<proteinExistence type="predicted"/>
<dbReference type="SUPFAM" id="SSF55298">
    <property type="entry name" value="YjgF-like"/>
    <property type="match status" value="1"/>
</dbReference>
<evidence type="ECO:0000313" key="3">
    <source>
        <dbReference type="Proteomes" id="UP001528673"/>
    </source>
</evidence>
<evidence type="ECO:0000313" key="2">
    <source>
        <dbReference type="EMBL" id="MDD0837358.1"/>
    </source>
</evidence>
<dbReference type="Pfam" id="PF14588">
    <property type="entry name" value="YjgF_endoribonc"/>
    <property type="match status" value="1"/>
</dbReference>
<evidence type="ECO:0000259" key="1">
    <source>
        <dbReference type="Pfam" id="PF14588"/>
    </source>
</evidence>
<feature type="domain" description="Endoribonuclease L-PSP/chorismate mutase-like" evidence="1">
    <location>
        <begin position="24"/>
        <end position="145"/>
    </location>
</feature>
<gene>
    <name evidence="2" type="ORF">PSQ40_02115</name>
</gene>
<dbReference type="RefSeq" id="WP_273948381.1">
    <property type="nucleotide sequence ID" value="NZ_JAQSIP010000001.1"/>
</dbReference>
<dbReference type="CDD" id="cd02199">
    <property type="entry name" value="YjgF_YER057c_UK114_like_1"/>
    <property type="match status" value="1"/>
</dbReference>
<dbReference type="Proteomes" id="UP001528673">
    <property type="component" value="Unassembled WGS sequence"/>
</dbReference>
<comment type="caution">
    <text evidence="2">The sequence shown here is derived from an EMBL/GenBank/DDBJ whole genome shotgun (WGS) entry which is preliminary data.</text>
</comment>
<dbReference type="PANTHER" id="PTHR43760">
    <property type="entry name" value="ENDORIBONUCLEASE-RELATED"/>
    <property type="match status" value="1"/>
</dbReference>
<sequence length="167" mass="17649">MTRQDHFTAACAPWGEAFEGPIQAGGHYLPVLQHGETLYVSGQVPRVGSTVVVTGRVGADLSLAQARTGAQISTLRALALLARHLGSLDLIAQVLRVTVYVQCSDDFTQHSEVADAASDLLVHILGEAGRHTRTSVGVRQLPKNAAVEIDMVVARTPVPPPLEMPGG</sequence>
<keyword evidence="3" id="KW-1185">Reference proteome</keyword>
<reference evidence="2 3" key="1">
    <citation type="submission" date="2023-02" db="EMBL/GenBank/DDBJ databases">
        <title>Bacterial whole genomic sequence of Curvibacter sp. HBC61.</title>
        <authorList>
            <person name="Le V."/>
            <person name="Ko S.-R."/>
            <person name="Ahn C.-Y."/>
            <person name="Oh H.-M."/>
        </authorList>
    </citation>
    <scope>NUCLEOTIDE SEQUENCE [LARGE SCALE GENOMIC DNA]</scope>
    <source>
        <strain evidence="2 3">HBC61</strain>
    </source>
</reference>
<dbReference type="InterPro" id="IPR013813">
    <property type="entry name" value="Endoribo_LPSP/chorism_mut-like"/>
</dbReference>
<dbReference type="InterPro" id="IPR035959">
    <property type="entry name" value="RutC-like_sf"/>
</dbReference>
<dbReference type="EMBL" id="JAQSIP010000001">
    <property type="protein sequence ID" value="MDD0837358.1"/>
    <property type="molecule type" value="Genomic_DNA"/>
</dbReference>
<dbReference type="PANTHER" id="PTHR43760:SF1">
    <property type="entry name" value="ENDORIBONUCLEASE L-PSP_CHORISMATE MUTASE-LIKE DOMAIN-CONTAINING PROTEIN"/>
    <property type="match status" value="1"/>
</dbReference>
<accession>A0ABT5MU72</accession>
<dbReference type="Gene3D" id="3.30.1330.40">
    <property type="entry name" value="RutC-like"/>
    <property type="match status" value="1"/>
</dbReference>